<dbReference type="GO" id="GO:0016740">
    <property type="term" value="F:transferase activity"/>
    <property type="evidence" value="ECO:0007669"/>
    <property type="project" value="UniProtKB-KW"/>
</dbReference>
<dbReference type="Pfam" id="PF00535">
    <property type="entry name" value="Glycos_transf_2"/>
    <property type="match status" value="1"/>
</dbReference>
<reference evidence="2 3" key="1">
    <citation type="submission" date="2020-07" db="EMBL/GenBank/DDBJ databases">
        <title>Alkalicella. sp. LB2 genome.</title>
        <authorList>
            <person name="Postec A."/>
            <person name="Quemeneur M."/>
        </authorList>
    </citation>
    <scope>NUCLEOTIDE SEQUENCE [LARGE SCALE GENOMIC DNA]</scope>
    <source>
        <strain evidence="2 3">LB2</strain>
    </source>
</reference>
<evidence type="ECO:0000313" key="3">
    <source>
        <dbReference type="Proteomes" id="UP000516160"/>
    </source>
</evidence>
<keyword evidence="2" id="KW-0808">Transferase</keyword>
<dbReference type="Gene3D" id="3.90.550.10">
    <property type="entry name" value="Spore Coat Polysaccharide Biosynthesis Protein SpsA, Chain A"/>
    <property type="match status" value="1"/>
</dbReference>
<accession>A0A7G9W701</accession>
<dbReference type="PANTHER" id="PTHR43630:SF2">
    <property type="entry name" value="GLYCOSYLTRANSFERASE"/>
    <property type="match status" value="1"/>
</dbReference>
<dbReference type="InterPro" id="IPR011990">
    <property type="entry name" value="TPR-like_helical_dom_sf"/>
</dbReference>
<keyword evidence="3" id="KW-1185">Reference proteome</keyword>
<name>A0A7G9W701_ALKCA</name>
<dbReference type="KEGG" id="acae:HYG86_06585"/>
<dbReference type="PANTHER" id="PTHR43630">
    <property type="entry name" value="POLY-BETA-1,6-N-ACETYL-D-GLUCOSAMINE SYNTHASE"/>
    <property type="match status" value="1"/>
</dbReference>
<organism evidence="2 3">
    <name type="scientific">Alkalicella caledoniensis</name>
    <dbReference type="NCBI Taxonomy" id="2731377"/>
    <lineage>
        <taxon>Bacteria</taxon>
        <taxon>Bacillati</taxon>
        <taxon>Bacillota</taxon>
        <taxon>Clostridia</taxon>
        <taxon>Eubacteriales</taxon>
        <taxon>Proteinivoracaceae</taxon>
        <taxon>Alkalicella</taxon>
    </lineage>
</organism>
<evidence type="ECO:0000313" key="2">
    <source>
        <dbReference type="EMBL" id="QNO14463.1"/>
    </source>
</evidence>
<gene>
    <name evidence="2" type="ORF">HYG86_06585</name>
</gene>
<dbReference type="AlphaFoldDB" id="A0A7G9W701"/>
<proteinExistence type="predicted"/>
<dbReference type="Proteomes" id="UP000516160">
    <property type="component" value="Chromosome"/>
</dbReference>
<protein>
    <submittedName>
        <fullName evidence="2">Glycosyltransferase</fullName>
    </submittedName>
</protein>
<dbReference type="SUPFAM" id="SSF48452">
    <property type="entry name" value="TPR-like"/>
    <property type="match status" value="1"/>
</dbReference>
<evidence type="ECO:0000259" key="1">
    <source>
        <dbReference type="Pfam" id="PF00535"/>
    </source>
</evidence>
<dbReference type="InterPro" id="IPR029044">
    <property type="entry name" value="Nucleotide-diphossugar_trans"/>
</dbReference>
<feature type="domain" description="Glycosyltransferase 2-like" evidence="1">
    <location>
        <begin position="8"/>
        <end position="134"/>
    </location>
</feature>
<dbReference type="RefSeq" id="WP_213168176.1">
    <property type="nucleotide sequence ID" value="NZ_CP058559.1"/>
</dbReference>
<sequence length="634" mass="75568">MEKKIKLSFCMIVKNEEENLKRCLDSLQQILQKQYVELVILDTGSTDKTVEIAKSYTDKVYFAEWNNNFSDMRNKAISYTNGEWLFSLDADETLETPNELISLIESGSLNGKMSVMVKIKSFFYKNNIDKFLLESNFKIFRNDKDFCYRGAIHNQPNVRKPIMASEILLNHYGYLIKDKNLMEKKFNRTSSILKEEIEKDPKNIYYSFQLSVSYSMYGKHDLALKQIRKTFELLNNIDYKLRKKYAFIYSVYSKNAFACGQYKEVINIAEEGVRLRPDYLDLYNILGYTYQKLGNIEKMKSNFQKYLDLYSKKERLDVYNDASIALYSIDQSSLNKANILLANYYYENNEFENSLEHINNASEQTDQKMILLTKIHMKKDEPEKIIKYLNENESYYNKVTIIIEEMKKLLEPEKQDKMDLVFAKGEGIYSEYCLLNRGFNEELKLYTFLKKIDFKYVPFFYGEVVKDLNISKRFVDLFRKNEQVTIINLFRQLLKNDYKYENKLIKEILSIDIKENDFRSIKTLLVIHRAILENSNNYSEEVHSKYFEIFNKYLYYGELFIKYLYGEEKLRILSTIINDNEHRFFINFYFVKKMRGSNNTMLQVKLLKEAKENLPTLNNYIKEYARLHLSQNLS</sequence>
<dbReference type="SUPFAM" id="SSF53448">
    <property type="entry name" value="Nucleotide-diphospho-sugar transferases"/>
    <property type="match status" value="1"/>
</dbReference>
<dbReference type="InterPro" id="IPR001173">
    <property type="entry name" value="Glyco_trans_2-like"/>
</dbReference>
<dbReference type="Gene3D" id="1.25.40.10">
    <property type="entry name" value="Tetratricopeptide repeat domain"/>
    <property type="match status" value="1"/>
</dbReference>
<dbReference type="CDD" id="cd02511">
    <property type="entry name" value="Beta4Glucosyltransferase"/>
    <property type="match status" value="1"/>
</dbReference>
<dbReference type="EMBL" id="CP058559">
    <property type="protein sequence ID" value="QNO14463.1"/>
    <property type="molecule type" value="Genomic_DNA"/>
</dbReference>